<dbReference type="AlphaFoldDB" id="A0A0H5DQ67"/>
<feature type="transmembrane region" description="Helical" evidence="1">
    <location>
        <begin position="68"/>
        <end position="88"/>
    </location>
</feature>
<keyword evidence="1" id="KW-0812">Transmembrane</keyword>
<keyword evidence="1" id="KW-1133">Transmembrane helix</keyword>
<dbReference type="RefSeq" id="WP_098037534.1">
    <property type="nucleotide sequence ID" value="NZ_CWGJ01000005.1"/>
</dbReference>
<evidence type="ECO:0000313" key="3">
    <source>
        <dbReference type="Proteomes" id="UP000220251"/>
    </source>
</evidence>
<evidence type="ECO:0000256" key="1">
    <source>
        <dbReference type="SAM" id="Phobius"/>
    </source>
</evidence>
<name>A0A0H5DQ67_9BACT</name>
<gene>
    <name evidence="2" type="ORF">ELAC_0313</name>
</gene>
<dbReference type="EMBL" id="CWGJ01000005">
    <property type="protein sequence ID" value="CRX37674.1"/>
    <property type="molecule type" value="Genomic_DNA"/>
</dbReference>
<evidence type="ECO:0000313" key="2">
    <source>
        <dbReference type="EMBL" id="CRX37674.1"/>
    </source>
</evidence>
<protein>
    <submittedName>
        <fullName evidence="2">Putative membrane protein</fullName>
    </submittedName>
</protein>
<reference evidence="3" key="1">
    <citation type="submission" date="2015-06" db="EMBL/GenBank/DDBJ databases">
        <authorList>
            <person name="Bertelli C."/>
        </authorList>
    </citation>
    <scope>NUCLEOTIDE SEQUENCE [LARGE SCALE GENOMIC DNA]</scope>
    <source>
        <strain evidence="3">CRIB-30</strain>
    </source>
</reference>
<accession>A0A0H5DQ67</accession>
<sequence length="201" mass="22331">MITFQILNDKVQLNPFLETYHKNGWELDITVRGTVVNDKCRKVSQYYCGRAFKLWALAKKQCSTIEKVIRVICGVLATVVTLGLALSLQSVRNLFTDGKNAVGFVTFYKDSGPGYALNGGIIDPVNFFKVGKVRTPIISDADDSNLDQGVKYLCTGAYTRGNEPFDVALDAIEVRDHLESYDPSVVEADYSLFKHAGEFTL</sequence>
<proteinExistence type="predicted"/>
<keyword evidence="3" id="KW-1185">Reference proteome</keyword>
<keyword evidence="1" id="KW-0472">Membrane</keyword>
<organism evidence="2 3">
    <name type="scientific">Estrella lausannensis</name>
    <dbReference type="NCBI Taxonomy" id="483423"/>
    <lineage>
        <taxon>Bacteria</taxon>
        <taxon>Pseudomonadati</taxon>
        <taxon>Chlamydiota</taxon>
        <taxon>Chlamydiia</taxon>
        <taxon>Parachlamydiales</taxon>
        <taxon>Candidatus Criblamydiaceae</taxon>
        <taxon>Estrella</taxon>
    </lineage>
</organism>
<dbReference type="Proteomes" id="UP000220251">
    <property type="component" value="Unassembled WGS sequence"/>
</dbReference>